<proteinExistence type="predicted"/>
<gene>
    <name evidence="2" type="primary">OSJNBa0048A13.26</name>
</gene>
<reference evidence="3" key="1">
    <citation type="journal article" date="2005" name="Nature">
        <title>The map-based sequence of the rice genome.</title>
        <authorList>
            <consortium name="International rice genome sequencing project (IRGSP)"/>
            <person name="Matsumoto T."/>
            <person name="Wu J."/>
            <person name="Kanamori H."/>
            <person name="Katayose Y."/>
            <person name="Fujisawa M."/>
            <person name="Namiki N."/>
            <person name="Mizuno H."/>
            <person name="Yamamoto K."/>
            <person name="Antonio B.A."/>
            <person name="Baba T."/>
            <person name="Sakata K."/>
            <person name="Nagamura Y."/>
            <person name="Aoki H."/>
            <person name="Arikawa K."/>
            <person name="Arita K."/>
            <person name="Bito T."/>
            <person name="Chiden Y."/>
            <person name="Fujitsuka N."/>
            <person name="Fukunaka R."/>
            <person name="Hamada M."/>
            <person name="Harada C."/>
            <person name="Hayashi A."/>
            <person name="Hijishita S."/>
            <person name="Honda M."/>
            <person name="Hosokawa S."/>
            <person name="Ichikawa Y."/>
            <person name="Idonuma A."/>
            <person name="Iijima M."/>
            <person name="Ikeda M."/>
            <person name="Ikeno M."/>
            <person name="Ito K."/>
            <person name="Ito S."/>
            <person name="Ito T."/>
            <person name="Ito Y."/>
            <person name="Ito Y."/>
            <person name="Iwabuchi A."/>
            <person name="Kamiya K."/>
            <person name="Karasawa W."/>
            <person name="Kurita K."/>
            <person name="Katagiri S."/>
            <person name="Kikuta A."/>
            <person name="Kobayashi H."/>
            <person name="Kobayashi N."/>
            <person name="Machita K."/>
            <person name="Maehara T."/>
            <person name="Masukawa M."/>
            <person name="Mizubayashi T."/>
            <person name="Mukai Y."/>
            <person name="Nagasaki H."/>
            <person name="Nagata Y."/>
            <person name="Naito S."/>
            <person name="Nakashima M."/>
            <person name="Nakama Y."/>
            <person name="Nakamichi Y."/>
            <person name="Nakamura M."/>
            <person name="Meguro A."/>
            <person name="Negishi M."/>
            <person name="Ohta I."/>
            <person name="Ohta T."/>
            <person name="Okamoto M."/>
            <person name="Ono N."/>
            <person name="Saji S."/>
            <person name="Sakaguchi M."/>
            <person name="Sakai K."/>
            <person name="Shibata M."/>
            <person name="Shimokawa T."/>
            <person name="Song J."/>
            <person name="Takazaki Y."/>
            <person name="Terasawa K."/>
            <person name="Tsugane M."/>
            <person name="Tsuji K."/>
            <person name="Ueda S."/>
            <person name="Waki K."/>
            <person name="Yamagata H."/>
            <person name="Yamamoto M."/>
            <person name="Yamamoto S."/>
            <person name="Yamane H."/>
            <person name="Yoshiki S."/>
            <person name="Yoshihara R."/>
            <person name="Yukawa K."/>
            <person name="Zhong H."/>
            <person name="Yano M."/>
            <person name="Yuan Q."/>
            <person name="Ouyang S."/>
            <person name="Liu J."/>
            <person name="Jones K.M."/>
            <person name="Gansberger K."/>
            <person name="Moffat K."/>
            <person name="Hill J."/>
            <person name="Bera J."/>
            <person name="Fadrosh D."/>
            <person name="Jin S."/>
            <person name="Johri S."/>
            <person name="Kim M."/>
            <person name="Overton L."/>
            <person name="Reardon M."/>
            <person name="Tsitrin T."/>
            <person name="Vuong H."/>
            <person name="Weaver B."/>
            <person name="Ciecko A."/>
            <person name="Tallon L."/>
            <person name="Jackson J."/>
            <person name="Pai G."/>
            <person name="Aken S.V."/>
            <person name="Utterback T."/>
            <person name="Reidmuller S."/>
            <person name="Feldblyum T."/>
            <person name="Hsiao J."/>
            <person name="Zismann V."/>
            <person name="Iobst S."/>
            <person name="de Vazeille A.R."/>
            <person name="Buell C.R."/>
            <person name="Ying K."/>
            <person name="Li Y."/>
            <person name="Lu T."/>
            <person name="Huang Y."/>
            <person name="Zhao Q."/>
            <person name="Feng Q."/>
            <person name="Zhang L."/>
            <person name="Zhu J."/>
            <person name="Weng Q."/>
            <person name="Mu J."/>
            <person name="Lu Y."/>
            <person name="Fan D."/>
            <person name="Liu Y."/>
            <person name="Guan J."/>
            <person name="Zhang Y."/>
            <person name="Yu S."/>
            <person name="Liu X."/>
            <person name="Zhang Y."/>
            <person name="Hong G."/>
            <person name="Han B."/>
            <person name="Choisne N."/>
            <person name="Demange N."/>
            <person name="Orjeda G."/>
            <person name="Samain S."/>
            <person name="Cattolico L."/>
            <person name="Pelletier E."/>
            <person name="Couloux A."/>
            <person name="Segurens B."/>
            <person name="Wincker P."/>
            <person name="D'Hont A."/>
            <person name="Scarpelli C."/>
            <person name="Weissenbach J."/>
            <person name="Salanoubat M."/>
            <person name="Quetier F."/>
            <person name="Yu Y."/>
            <person name="Kim H.R."/>
            <person name="Rambo T."/>
            <person name="Currie J."/>
            <person name="Collura K."/>
            <person name="Luo M."/>
            <person name="Yang T."/>
            <person name="Ammiraju J.S.S."/>
            <person name="Engler F."/>
            <person name="Soderlund C."/>
            <person name="Wing R.A."/>
            <person name="Palmer L.E."/>
            <person name="de la Bastide M."/>
            <person name="Spiegel L."/>
            <person name="Nascimento L."/>
            <person name="Zutavern T."/>
            <person name="O'Shaughnessy A."/>
            <person name="Dike S."/>
            <person name="Dedhia N."/>
            <person name="Preston R."/>
            <person name="Balija V."/>
            <person name="McCombie W.R."/>
            <person name="Chow T."/>
            <person name="Chen H."/>
            <person name="Chung M."/>
            <person name="Chen C."/>
            <person name="Shaw J."/>
            <person name="Wu H."/>
            <person name="Hsiao K."/>
            <person name="Chao Y."/>
            <person name="Chu M."/>
            <person name="Cheng C."/>
            <person name="Hour A."/>
            <person name="Lee P."/>
            <person name="Lin S."/>
            <person name="Lin Y."/>
            <person name="Liou J."/>
            <person name="Liu S."/>
            <person name="Hsing Y."/>
            <person name="Raghuvanshi S."/>
            <person name="Mohanty A."/>
            <person name="Bharti A.K."/>
            <person name="Gaur A."/>
            <person name="Gupta V."/>
            <person name="Kumar D."/>
            <person name="Ravi V."/>
            <person name="Vij S."/>
            <person name="Kapur A."/>
            <person name="Khurana P."/>
            <person name="Khurana P."/>
            <person name="Khurana J.P."/>
            <person name="Tyagi A.K."/>
            <person name="Gaikwad K."/>
            <person name="Singh A."/>
            <person name="Dalal V."/>
            <person name="Srivastava S."/>
            <person name="Dixit A."/>
            <person name="Pal A.K."/>
            <person name="Ghazi I.A."/>
            <person name="Yadav M."/>
            <person name="Pandit A."/>
            <person name="Bhargava A."/>
            <person name="Sureshbabu K."/>
            <person name="Batra K."/>
            <person name="Sharma T.R."/>
            <person name="Mohapatra T."/>
            <person name="Singh N.K."/>
            <person name="Messing J."/>
            <person name="Nelson A.B."/>
            <person name="Fuks G."/>
            <person name="Kavchok S."/>
            <person name="Keizer G."/>
            <person name="Linton E."/>
            <person name="Llaca V."/>
            <person name="Song R."/>
            <person name="Tanyolac B."/>
            <person name="Young S."/>
            <person name="Ho-Il K."/>
            <person name="Hahn J.H."/>
            <person name="Sangsakoo G."/>
            <person name="Vanavichit A."/>
            <person name="de Mattos Luiz.A.T."/>
            <person name="Zimmer P.D."/>
            <person name="Malone G."/>
            <person name="Dellagostin O."/>
            <person name="de Oliveira A.C."/>
            <person name="Bevan M."/>
            <person name="Bancroft I."/>
            <person name="Minx P."/>
            <person name="Cordum H."/>
            <person name="Wilson R."/>
            <person name="Cheng Z."/>
            <person name="Jin W."/>
            <person name="Jiang J."/>
            <person name="Leong S.A."/>
            <person name="Iwama H."/>
            <person name="Gojobori T."/>
            <person name="Itoh T."/>
            <person name="Niimura Y."/>
            <person name="Fujii Y."/>
            <person name="Habara T."/>
            <person name="Sakai H."/>
            <person name="Sato Y."/>
            <person name="Wilson G."/>
            <person name="Kumar K."/>
            <person name="McCouch S."/>
            <person name="Juretic N."/>
            <person name="Hoen D."/>
            <person name="Wright S."/>
            <person name="Bruskiewich R."/>
            <person name="Bureau T."/>
            <person name="Miyao A."/>
            <person name="Hirochika H."/>
            <person name="Nishikawa T."/>
            <person name="Kadowaki K."/>
            <person name="Sugiura M."/>
            <person name="Burr B."/>
            <person name="Sasaki T."/>
        </authorList>
    </citation>
    <scope>NUCLEOTIDE SEQUENCE [LARGE SCALE GENOMIC DNA]</scope>
    <source>
        <strain evidence="3">cv. Nipponbare</strain>
    </source>
</reference>
<dbReference type="EMBL" id="AP005728">
    <property type="protein sequence ID" value="BAD26112.1"/>
    <property type="molecule type" value="Genomic_DNA"/>
</dbReference>
<accession>Q6H587</accession>
<evidence type="ECO:0000313" key="3">
    <source>
        <dbReference type="Proteomes" id="UP000000763"/>
    </source>
</evidence>
<dbReference type="Proteomes" id="UP000000763">
    <property type="component" value="Chromosome 9"/>
</dbReference>
<feature type="region of interest" description="Disordered" evidence="1">
    <location>
        <begin position="82"/>
        <end position="113"/>
    </location>
</feature>
<organism evidence="2 3">
    <name type="scientific">Oryza sativa subsp. japonica</name>
    <name type="common">Rice</name>
    <dbReference type="NCBI Taxonomy" id="39947"/>
    <lineage>
        <taxon>Eukaryota</taxon>
        <taxon>Viridiplantae</taxon>
        <taxon>Streptophyta</taxon>
        <taxon>Embryophyta</taxon>
        <taxon>Tracheophyta</taxon>
        <taxon>Spermatophyta</taxon>
        <taxon>Magnoliopsida</taxon>
        <taxon>Liliopsida</taxon>
        <taxon>Poales</taxon>
        <taxon>Poaceae</taxon>
        <taxon>BOP clade</taxon>
        <taxon>Oryzoideae</taxon>
        <taxon>Oryzeae</taxon>
        <taxon>Oryzinae</taxon>
        <taxon>Oryza</taxon>
        <taxon>Oryza sativa</taxon>
    </lineage>
</organism>
<dbReference type="AlphaFoldDB" id="Q6H587"/>
<evidence type="ECO:0000256" key="1">
    <source>
        <dbReference type="SAM" id="MobiDB-lite"/>
    </source>
</evidence>
<sequence>MTTTTNTGGVRSKGRRGRGRPCRCDAGGGDGYVGRRTGTAEGAAVVGADETEGEAARVTAFRRNTGDAVDWPGKRMAFRCRDRQRRRKPTLRQSGTGGWRWLGTTGDRGRGLK</sequence>
<feature type="compositionally biased region" description="Basic residues" evidence="1">
    <location>
        <begin position="12"/>
        <end position="21"/>
    </location>
</feature>
<name>Q6H587_ORYSJ</name>
<reference evidence="3" key="2">
    <citation type="journal article" date="2008" name="Nucleic Acids Res.">
        <title>The rice annotation project database (RAP-DB): 2008 update.</title>
        <authorList>
            <consortium name="The rice annotation project (RAP)"/>
        </authorList>
    </citation>
    <scope>GENOME REANNOTATION</scope>
    <source>
        <strain evidence="3">cv. Nipponbare</strain>
    </source>
</reference>
<evidence type="ECO:0000313" key="2">
    <source>
        <dbReference type="EMBL" id="BAD26112.1"/>
    </source>
</evidence>
<feature type="region of interest" description="Disordered" evidence="1">
    <location>
        <begin position="1"/>
        <end position="31"/>
    </location>
</feature>
<protein>
    <submittedName>
        <fullName evidence="2">Pr1-like protein</fullName>
    </submittedName>
</protein>